<dbReference type="InterPro" id="IPR037066">
    <property type="entry name" value="Plug_dom_sf"/>
</dbReference>
<keyword evidence="3" id="KW-0998">Cell outer membrane</keyword>
<dbReference type="OrthoDB" id="9768470at2"/>
<dbReference type="KEGG" id="cate:C2869_16445"/>
<evidence type="ECO:0000313" key="6">
    <source>
        <dbReference type="EMBL" id="AWB67914.1"/>
    </source>
</evidence>
<dbReference type="InterPro" id="IPR012910">
    <property type="entry name" value="Plug_dom"/>
</dbReference>
<dbReference type="GO" id="GO:0009279">
    <property type="term" value="C:cell outer membrane"/>
    <property type="evidence" value="ECO:0007669"/>
    <property type="project" value="UniProtKB-SubCell"/>
</dbReference>
<dbReference type="EMBL" id="CP026604">
    <property type="protein sequence ID" value="AWB67914.1"/>
    <property type="molecule type" value="Genomic_DNA"/>
</dbReference>
<keyword evidence="2" id="KW-0472">Membrane</keyword>
<organism evidence="6 7">
    <name type="scientific">Saccharobesus litoralis</name>
    <dbReference type="NCBI Taxonomy" id="2172099"/>
    <lineage>
        <taxon>Bacteria</taxon>
        <taxon>Pseudomonadati</taxon>
        <taxon>Pseudomonadota</taxon>
        <taxon>Gammaproteobacteria</taxon>
        <taxon>Alteromonadales</taxon>
        <taxon>Alteromonadaceae</taxon>
        <taxon>Saccharobesus</taxon>
    </lineage>
</organism>
<evidence type="ECO:0000256" key="1">
    <source>
        <dbReference type="ARBA" id="ARBA00004442"/>
    </source>
</evidence>
<dbReference type="Proteomes" id="UP000244441">
    <property type="component" value="Chromosome"/>
</dbReference>
<proteinExistence type="predicted"/>
<dbReference type="PANTHER" id="PTHR40980">
    <property type="entry name" value="PLUG DOMAIN-CONTAINING PROTEIN"/>
    <property type="match status" value="1"/>
</dbReference>
<evidence type="ECO:0000313" key="7">
    <source>
        <dbReference type="Proteomes" id="UP000244441"/>
    </source>
</evidence>
<dbReference type="SUPFAM" id="SSF56935">
    <property type="entry name" value="Porins"/>
    <property type="match status" value="1"/>
</dbReference>
<feature type="signal peptide" evidence="4">
    <location>
        <begin position="1"/>
        <end position="27"/>
    </location>
</feature>
<accession>A0A2S0VUL5</accession>
<dbReference type="InterPro" id="IPR036942">
    <property type="entry name" value="Beta-barrel_TonB_sf"/>
</dbReference>
<dbReference type="AlphaFoldDB" id="A0A2S0VUL5"/>
<dbReference type="Pfam" id="PF07715">
    <property type="entry name" value="Plug"/>
    <property type="match status" value="1"/>
</dbReference>
<feature type="chain" id="PRO_5015428327" evidence="4">
    <location>
        <begin position="28"/>
        <end position="894"/>
    </location>
</feature>
<reference evidence="6 7" key="1">
    <citation type="submission" date="2018-01" db="EMBL/GenBank/DDBJ databases">
        <title>Genome sequence of a Cantenovulum-like bacteria.</title>
        <authorList>
            <person name="Tan W.R."/>
            <person name="Lau N.-S."/>
            <person name="Go F."/>
            <person name="Amirul A.-A.A."/>
        </authorList>
    </citation>
    <scope>NUCLEOTIDE SEQUENCE [LARGE SCALE GENOMIC DNA]</scope>
    <source>
        <strain evidence="6 7">CCB-QB4</strain>
    </source>
</reference>
<feature type="domain" description="TonB-dependent receptor plug" evidence="5">
    <location>
        <begin position="59"/>
        <end position="147"/>
    </location>
</feature>
<gene>
    <name evidence="6" type="ORF">C2869_16445</name>
</gene>
<sequence>MKNQHKFNKIALAVGFSLLGSVPAVMAADEDAMMEEVVATGSRLQGSAAAVIEERKSQAFVADILGAEQLSRTGDSDAASALRRVTGLTLVDGKFIYVRGLGERYSSARLNGAHIPSPDLTRNVIPLDIIPSSIIESLSVQKAFSPSMPAAFGGGSIDIRTKTVPSEFTAGLEIGTSIDSSADEGYTYDRPSGGVPAELAEAIVKYKGDFSLRSLIQGNNLQAKGGVSKSDQAIALNNELLTSMPRNYDMEQESLDPALKGKFHIGNSFEEDFFGGNIGVLASVSYDRVWDASKQRTGVIAADVDADCSESLSTSEDATNSCFNTVKDSTVTTQTERYNGVLNLGYEVDSHKISWANLYLADNEDETDVVIAQSPAGSNVFTIANEDRARRIHEFNYEKRTLKINQLIGQHTFLDLNGLGLDWQYTRSKAETEIPTNAKFEFEENYTDGVYKNTGITGDDNRATFNYTDMQDNVDSYGFNLTYPMYIGEFEVEFKAGTDATDRGRIYTTSSFVINNDTNIPLQLNANEADVLNVASYLTEDFVNGNEILVDFNEPTSPDADDYLAAQKIVASYGSFDVLYKGAWRISGGLRYEQFRQTSIGTSSLIFTADDLETFYSDQKIQDGSINSDDLYPALSFTYIGGNDYQVRLGYGETVVRPDLREVVPVSYYDPLTDIRTFGRVGLQSSNLKNFDLRYENYSDNGDNFTIAAFYKDIQAPIETVLRVGDEDYSATFVNGEDAQVYGVEVEWLNDLSGLISGTFFSGNVTLSESEVTINPAFAGNLTNPTKQMSGHSEYVANMQLGYDSDDGNHTASLVYNVFGERILASGVGGREDAFEQPFHSLDMVYSYYPDFSTTVKVKVKNLLDSDVEVTQSDVVVRRKEVGIGFGVDFKYEF</sequence>
<dbReference type="RefSeq" id="WP_108603980.1">
    <property type="nucleotide sequence ID" value="NZ_CP026604.1"/>
</dbReference>
<keyword evidence="7" id="KW-1185">Reference proteome</keyword>
<dbReference type="Gene3D" id="2.40.170.20">
    <property type="entry name" value="TonB-dependent receptor, beta-barrel domain"/>
    <property type="match status" value="1"/>
</dbReference>
<comment type="subcellular location">
    <subcellularLocation>
        <location evidence="1">Cell outer membrane</location>
    </subcellularLocation>
</comment>
<keyword evidence="6" id="KW-0675">Receptor</keyword>
<keyword evidence="4" id="KW-0732">Signal</keyword>
<dbReference type="PANTHER" id="PTHR40980:SF5">
    <property type="entry name" value="TONB-DEPENDENT RECEPTOR"/>
    <property type="match status" value="1"/>
</dbReference>
<dbReference type="Gene3D" id="2.170.130.10">
    <property type="entry name" value="TonB-dependent receptor, plug domain"/>
    <property type="match status" value="1"/>
</dbReference>
<name>A0A2S0VUL5_9ALTE</name>
<evidence type="ECO:0000256" key="2">
    <source>
        <dbReference type="ARBA" id="ARBA00023136"/>
    </source>
</evidence>
<evidence type="ECO:0000256" key="4">
    <source>
        <dbReference type="SAM" id="SignalP"/>
    </source>
</evidence>
<evidence type="ECO:0000256" key="3">
    <source>
        <dbReference type="ARBA" id="ARBA00023237"/>
    </source>
</evidence>
<evidence type="ECO:0000259" key="5">
    <source>
        <dbReference type="Pfam" id="PF07715"/>
    </source>
</evidence>
<protein>
    <submittedName>
        <fullName evidence="6">TonB-dependent receptor</fullName>
    </submittedName>
</protein>